<dbReference type="SUPFAM" id="SSF53955">
    <property type="entry name" value="Lysozyme-like"/>
    <property type="match status" value="1"/>
</dbReference>
<accession>A0A1N7IIE7</accession>
<dbReference type="InterPro" id="IPR008258">
    <property type="entry name" value="Transglycosylase_SLT_dom_1"/>
</dbReference>
<dbReference type="AlphaFoldDB" id="A0A1N7IIE7"/>
<dbReference type="OrthoDB" id="9815002at2"/>
<evidence type="ECO:0000313" key="3">
    <source>
        <dbReference type="EMBL" id="SIS36857.1"/>
    </source>
</evidence>
<keyword evidence="4" id="KW-1185">Reference proteome</keyword>
<sequence>MQKKHLWQSVIVVLIIAVTAVTVDQLKSHTHDKLSTDKRELQAELEQLQSENEYVTSKLSDSPKSTKNNVESWKTMNKKAENLVSESEGKFKKTWALFLVKESKAHDIDPFIVYELLKVETGNTFDPELVGPETEYGQAYGMSQFMTNTAPWIADMADLSYEKGKLFDPYYSMKLSVTYLDFLKQEYDGDWDKALTAYHRGMGGLEQYMSENGDAKSWYALEIQSKSENHATVAVAN</sequence>
<dbReference type="RefSeq" id="WP_076556385.1">
    <property type="nucleotide sequence ID" value="NZ_FTOC01000001.1"/>
</dbReference>
<reference evidence="4" key="1">
    <citation type="submission" date="2017-01" db="EMBL/GenBank/DDBJ databases">
        <authorList>
            <person name="Varghese N."/>
            <person name="Submissions S."/>
        </authorList>
    </citation>
    <scope>NUCLEOTIDE SEQUENCE [LARGE SCALE GENOMIC DNA]</scope>
    <source>
        <strain evidence="4">DSM 23127</strain>
    </source>
</reference>
<feature type="domain" description="Transglycosylase SLT" evidence="2">
    <location>
        <begin position="101"/>
        <end position="218"/>
    </location>
</feature>
<dbReference type="EMBL" id="FTOC01000001">
    <property type="protein sequence ID" value="SIS36857.1"/>
    <property type="molecule type" value="Genomic_DNA"/>
</dbReference>
<evidence type="ECO:0000256" key="1">
    <source>
        <dbReference type="SAM" id="MobiDB-lite"/>
    </source>
</evidence>
<dbReference type="PANTHER" id="PTHR37423:SF2">
    <property type="entry name" value="MEMBRANE-BOUND LYTIC MUREIN TRANSGLYCOSYLASE C"/>
    <property type="match status" value="1"/>
</dbReference>
<organism evidence="3 4">
    <name type="scientific">Salimicrobium flavidum</name>
    <dbReference type="NCBI Taxonomy" id="570947"/>
    <lineage>
        <taxon>Bacteria</taxon>
        <taxon>Bacillati</taxon>
        <taxon>Bacillota</taxon>
        <taxon>Bacilli</taxon>
        <taxon>Bacillales</taxon>
        <taxon>Bacillaceae</taxon>
        <taxon>Salimicrobium</taxon>
    </lineage>
</organism>
<proteinExistence type="predicted"/>
<dbReference type="PANTHER" id="PTHR37423">
    <property type="entry name" value="SOLUBLE LYTIC MUREIN TRANSGLYCOSYLASE-RELATED"/>
    <property type="match status" value="1"/>
</dbReference>
<dbReference type="InterPro" id="IPR023346">
    <property type="entry name" value="Lysozyme-like_dom_sf"/>
</dbReference>
<evidence type="ECO:0000259" key="2">
    <source>
        <dbReference type="Pfam" id="PF01464"/>
    </source>
</evidence>
<dbReference type="Pfam" id="PF01464">
    <property type="entry name" value="SLT"/>
    <property type="match status" value="1"/>
</dbReference>
<protein>
    <submittedName>
        <fullName evidence="3">Transglycosylase SLT domain-containing protein</fullName>
    </submittedName>
</protein>
<feature type="compositionally biased region" description="Polar residues" evidence="1">
    <location>
        <begin position="54"/>
        <end position="71"/>
    </location>
</feature>
<dbReference type="Gene3D" id="1.10.530.10">
    <property type="match status" value="1"/>
</dbReference>
<dbReference type="Proteomes" id="UP000187608">
    <property type="component" value="Unassembled WGS sequence"/>
</dbReference>
<gene>
    <name evidence="3" type="ORF">SAMN05421687_101101</name>
</gene>
<feature type="region of interest" description="Disordered" evidence="1">
    <location>
        <begin position="52"/>
        <end position="71"/>
    </location>
</feature>
<dbReference type="STRING" id="570947.SAMN05421687_101101"/>
<evidence type="ECO:0000313" key="4">
    <source>
        <dbReference type="Proteomes" id="UP000187608"/>
    </source>
</evidence>
<name>A0A1N7IIE7_9BACI</name>